<keyword evidence="2" id="KW-1185">Reference proteome</keyword>
<name>A0A9J5ZGC5_SOLCO</name>
<proteinExistence type="predicted"/>
<sequence length="131" mass="15629">MLQKGLSLVVVCKKELDIHVGRIIVKRVRTKCYKRSWVITLSISFRGSRRLICLDGCFLKGVCKEVVGGSLHIWKQPNVAYYLRILHFNYYIYVMLLFENWKLLFKRYFYLLNTENVQDMFLQIGVKTRNE</sequence>
<evidence type="ECO:0000313" key="2">
    <source>
        <dbReference type="Proteomes" id="UP000824120"/>
    </source>
</evidence>
<organism evidence="1 2">
    <name type="scientific">Solanum commersonii</name>
    <name type="common">Commerson's wild potato</name>
    <name type="synonym">Commerson's nightshade</name>
    <dbReference type="NCBI Taxonomy" id="4109"/>
    <lineage>
        <taxon>Eukaryota</taxon>
        <taxon>Viridiplantae</taxon>
        <taxon>Streptophyta</taxon>
        <taxon>Embryophyta</taxon>
        <taxon>Tracheophyta</taxon>
        <taxon>Spermatophyta</taxon>
        <taxon>Magnoliopsida</taxon>
        <taxon>eudicotyledons</taxon>
        <taxon>Gunneridae</taxon>
        <taxon>Pentapetalae</taxon>
        <taxon>asterids</taxon>
        <taxon>lamiids</taxon>
        <taxon>Solanales</taxon>
        <taxon>Solanaceae</taxon>
        <taxon>Solanoideae</taxon>
        <taxon>Solaneae</taxon>
        <taxon>Solanum</taxon>
    </lineage>
</organism>
<accession>A0A9J5ZGC5</accession>
<gene>
    <name evidence="1" type="ORF">H5410_022161</name>
</gene>
<reference evidence="1 2" key="1">
    <citation type="submission" date="2020-09" db="EMBL/GenBank/DDBJ databases">
        <title>De no assembly of potato wild relative species, Solanum commersonii.</title>
        <authorList>
            <person name="Cho K."/>
        </authorList>
    </citation>
    <scope>NUCLEOTIDE SEQUENCE [LARGE SCALE GENOMIC DNA]</scope>
    <source>
        <strain evidence="1">LZ3.2</strain>
        <tissue evidence="1">Leaf</tissue>
    </source>
</reference>
<dbReference type="Proteomes" id="UP000824120">
    <property type="component" value="Chromosome 4"/>
</dbReference>
<evidence type="ECO:0000313" key="1">
    <source>
        <dbReference type="EMBL" id="KAG5610880.1"/>
    </source>
</evidence>
<comment type="caution">
    <text evidence="1">The sequence shown here is derived from an EMBL/GenBank/DDBJ whole genome shotgun (WGS) entry which is preliminary data.</text>
</comment>
<protein>
    <submittedName>
        <fullName evidence="1">Uncharacterized protein</fullName>
    </submittedName>
</protein>
<dbReference type="EMBL" id="JACXVP010000004">
    <property type="protein sequence ID" value="KAG5610880.1"/>
    <property type="molecule type" value="Genomic_DNA"/>
</dbReference>
<dbReference type="AlphaFoldDB" id="A0A9J5ZGC5"/>